<dbReference type="AlphaFoldDB" id="A0A1M4XDH1"/>
<dbReference type="RefSeq" id="WP_274377230.1">
    <property type="nucleotide sequence ID" value="NZ_FQUY01000008.1"/>
</dbReference>
<gene>
    <name evidence="1" type="ORF">SAMN02745133_01407</name>
</gene>
<dbReference type="Proteomes" id="UP000184148">
    <property type="component" value="Unassembled WGS sequence"/>
</dbReference>
<sequence length="42" mass="5190">MAKAERQKEWAVRIACRLELWYVVMQDTRFNLRTQDTYRVTI</sequence>
<protein>
    <submittedName>
        <fullName evidence="1">Uncharacterized protein</fullName>
    </submittedName>
</protein>
<proteinExistence type="predicted"/>
<name>A0A1M4XDH1_9FIRM</name>
<dbReference type="EMBL" id="FQUY01000008">
    <property type="protein sequence ID" value="SHE91488.1"/>
    <property type="molecule type" value="Genomic_DNA"/>
</dbReference>
<evidence type="ECO:0000313" key="1">
    <source>
        <dbReference type="EMBL" id="SHE91488.1"/>
    </source>
</evidence>
<organism evidence="1 2">
    <name type="scientific">Desulforamulus putei DSM 12395</name>
    <dbReference type="NCBI Taxonomy" id="1121429"/>
    <lineage>
        <taxon>Bacteria</taxon>
        <taxon>Bacillati</taxon>
        <taxon>Bacillota</taxon>
        <taxon>Clostridia</taxon>
        <taxon>Eubacteriales</taxon>
        <taxon>Peptococcaceae</taxon>
        <taxon>Desulforamulus</taxon>
    </lineage>
</organism>
<keyword evidence="2" id="KW-1185">Reference proteome</keyword>
<evidence type="ECO:0000313" key="2">
    <source>
        <dbReference type="Proteomes" id="UP000184148"/>
    </source>
</evidence>
<reference evidence="2" key="1">
    <citation type="submission" date="2016-11" db="EMBL/GenBank/DDBJ databases">
        <authorList>
            <person name="Varghese N."/>
            <person name="Submissions S."/>
        </authorList>
    </citation>
    <scope>NUCLEOTIDE SEQUENCE [LARGE SCALE GENOMIC DNA]</scope>
    <source>
        <strain evidence="2">DSM 12395</strain>
    </source>
</reference>
<accession>A0A1M4XDH1</accession>